<accession>A0A428SJB5</accession>
<dbReference type="InterPro" id="IPR027417">
    <property type="entry name" value="P-loop_NTPase"/>
</dbReference>
<name>A0A428SJB5_9HYPO</name>
<evidence type="ECO:0008006" key="4">
    <source>
        <dbReference type="Google" id="ProtNLM"/>
    </source>
</evidence>
<protein>
    <recommendedName>
        <fullName evidence="4">Helicase ATP-binding domain-containing protein</fullName>
    </recommendedName>
</protein>
<evidence type="ECO:0000313" key="3">
    <source>
        <dbReference type="Proteomes" id="UP000287972"/>
    </source>
</evidence>
<reference evidence="2 3" key="1">
    <citation type="submission" date="2017-06" db="EMBL/GenBank/DDBJ databases">
        <title>Comparative genomic analysis of Ambrosia Fusariam Clade fungi.</title>
        <authorList>
            <person name="Stajich J.E."/>
            <person name="Carrillo J."/>
            <person name="Kijimoto T."/>
            <person name="Eskalen A."/>
            <person name="O'Donnell K."/>
            <person name="Kasson M."/>
        </authorList>
    </citation>
    <scope>NUCLEOTIDE SEQUENCE [LARGE SCALE GENOMIC DNA]</scope>
    <source>
        <strain evidence="2 3">NRRL62606</strain>
    </source>
</reference>
<dbReference type="Proteomes" id="UP000287972">
    <property type="component" value="Unassembled WGS sequence"/>
</dbReference>
<evidence type="ECO:0000256" key="1">
    <source>
        <dbReference type="SAM" id="MobiDB-lite"/>
    </source>
</evidence>
<evidence type="ECO:0000313" key="2">
    <source>
        <dbReference type="EMBL" id="RSL89890.1"/>
    </source>
</evidence>
<gene>
    <name evidence="2" type="ORF">CEP51_000970</name>
</gene>
<feature type="region of interest" description="Disordered" evidence="1">
    <location>
        <begin position="1"/>
        <end position="30"/>
    </location>
</feature>
<keyword evidence="3" id="KW-1185">Reference proteome</keyword>
<feature type="compositionally biased region" description="Polar residues" evidence="1">
    <location>
        <begin position="8"/>
        <end position="30"/>
    </location>
</feature>
<comment type="caution">
    <text evidence="2">The sequence shown here is derived from an EMBL/GenBank/DDBJ whole genome shotgun (WGS) entry which is preliminary data.</text>
</comment>
<dbReference type="EMBL" id="NKCL01000012">
    <property type="protein sequence ID" value="RSL89890.1"/>
    <property type="molecule type" value="Genomic_DNA"/>
</dbReference>
<dbReference type="SUPFAM" id="SSF52540">
    <property type="entry name" value="P-loop containing nucleoside triphosphate hydrolases"/>
    <property type="match status" value="1"/>
</dbReference>
<organism evidence="2 3">
    <name type="scientific">Fusarium floridanum</name>
    <dbReference type="NCBI Taxonomy" id="1325733"/>
    <lineage>
        <taxon>Eukaryota</taxon>
        <taxon>Fungi</taxon>
        <taxon>Dikarya</taxon>
        <taxon>Ascomycota</taxon>
        <taxon>Pezizomycotina</taxon>
        <taxon>Sordariomycetes</taxon>
        <taxon>Hypocreomycetidae</taxon>
        <taxon>Hypocreales</taxon>
        <taxon>Nectriaceae</taxon>
        <taxon>Fusarium</taxon>
        <taxon>Fusarium solani species complex</taxon>
    </lineage>
</organism>
<proteinExistence type="predicted"/>
<sequence>MTPRVASEPTQTNTSRGMSFSFGNPSTHSKPPSRFFAKITIFFSKITISQYEEQELDTAILRNGRRRKVPRCSSDRISLDDIIFVGNPEIADGTLVAYSLKNDDVSALKFDFLVVDEAHIAKNFDGGYNNVVRRLKTGTHLSSSLQDMISPLSPMWRATGI</sequence>
<dbReference type="AlphaFoldDB" id="A0A428SJB5"/>